<keyword evidence="2" id="KW-0946">Virion</keyword>
<dbReference type="GO" id="GO:0044423">
    <property type="term" value="C:virion component"/>
    <property type="evidence" value="ECO:0007669"/>
    <property type="project" value="UniProtKB-KW"/>
</dbReference>
<evidence type="ECO:0000256" key="7">
    <source>
        <dbReference type="SAM" id="MobiDB-lite"/>
    </source>
</evidence>
<evidence type="ECO:0000256" key="2">
    <source>
        <dbReference type="ARBA" id="ARBA00022844"/>
    </source>
</evidence>
<organism evidence="8 9">
    <name type="scientific">Squirrelpox virus</name>
    <dbReference type="NCBI Taxonomy" id="240426"/>
    <lineage>
        <taxon>Viruses</taxon>
        <taxon>Varidnaviria</taxon>
        <taxon>Bamfordvirae</taxon>
        <taxon>Nucleocytoviricota</taxon>
        <taxon>Pokkesviricetes</taxon>
        <taxon>Chitovirales</taxon>
        <taxon>Poxviridae</taxon>
        <taxon>Chordopoxvirinae</taxon>
        <taxon>Sciuripoxvirus</taxon>
        <taxon>Sciuripoxvirus squirrelpox</taxon>
    </lineage>
</organism>
<dbReference type="InterPro" id="IPR006744">
    <property type="entry name" value="Poxvirus_A12"/>
</dbReference>
<name>U3UBD7_9POXV</name>
<evidence type="ECO:0000256" key="1">
    <source>
        <dbReference type="ARBA" id="ARBA00004328"/>
    </source>
</evidence>
<reference evidence="8 9" key="2">
    <citation type="submission" date="2013-10" db="EMBL/GenBank/DDBJ databases">
        <title>The genome of epidemic Squirrel Poxvirus reveals novel virulence genes.</title>
        <authorList>
            <person name="Darby A.C."/>
            <person name="McInnes C.J."/>
            <person name="Kjaer K.H."/>
            <person name="Wood A.R."/>
            <person name="Hughes M."/>
            <person name="Martensen P.M."/>
            <person name="Radford A.D."/>
            <person name="Hall N."/>
            <person name="Chantrey J."/>
        </authorList>
    </citation>
    <scope>NUCLEOTIDE SEQUENCE [LARGE SCALE GENOMIC DNA]</scope>
    <source>
        <strain evidence="8">Red squirrel UK</strain>
    </source>
</reference>
<protein>
    <recommendedName>
        <fullName evidence="6">25 kDa core protein OPG138</fullName>
    </recommendedName>
</protein>
<evidence type="ECO:0000256" key="4">
    <source>
        <dbReference type="ARBA" id="ARBA00024862"/>
    </source>
</evidence>
<dbReference type="GeneID" id="18158448"/>
<dbReference type="Proteomes" id="UP000144311">
    <property type="component" value="Segment"/>
</dbReference>
<dbReference type="KEGG" id="vg:18158448"/>
<evidence type="ECO:0000256" key="6">
    <source>
        <dbReference type="ARBA" id="ARBA00034854"/>
    </source>
</evidence>
<feature type="region of interest" description="Disordered" evidence="7">
    <location>
        <begin position="64"/>
        <end position="101"/>
    </location>
</feature>
<feature type="compositionally biased region" description="Basic residues" evidence="7">
    <location>
        <begin position="153"/>
        <end position="195"/>
    </location>
</feature>
<evidence type="ECO:0000256" key="3">
    <source>
        <dbReference type="ARBA" id="ARBA00022921"/>
    </source>
</evidence>
<keyword evidence="9" id="KW-1185">Reference proteome</keyword>
<keyword evidence="3" id="KW-0426">Late protein</keyword>
<dbReference type="Pfam" id="PF04651">
    <property type="entry name" value="Pox_A12"/>
    <property type="match status" value="1"/>
</dbReference>
<comment type="function">
    <text evidence="4">Component of the virion core that undergoes proteolytic processing during the immature virion (IV) to mature virion (MV) transition. Essential for the formation of a structurally normal core.</text>
</comment>
<evidence type="ECO:0000256" key="5">
    <source>
        <dbReference type="ARBA" id="ARBA00034774"/>
    </source>
</evidence>
<sequence length="214" mass="22901">MAEKRLARSSYDDYISTINKLTPHLQTLLAHISEQQSHACVSAAATGVSVADAAPAPDADVTAGACDPVPRTRRTTKPRTTRGTASKTGTRGSGAPRRRTAFGAEPGQTVQAVTNCGKIVYGTVRDGKIEVQGTVGEIAHDLLGVEAVNAGQRTRRTRAASPRRRSASPRRRASSPRRRTASPRRRASPTRRRMTGMRVHEAAADLPEADLGMK</sequence>
<comment type="similarity">
    <text evidence="5">Belongs to the orthopoxvirus OPG138 family.</text>
</comment>
<dbReference type="OrthoDB" id="15404at10239"/>
<dbReference type="EMBL" id="HE601899">
    <property type="protein sequence ID" value="CCD83283.1"/>
    <property type="molecule type" value="Genomic_DNA"/>
</dbReference>
<gene>
    <name evidence="8" type="primary">A12L</name>
    <name evidence="8" type="ORF">SQPV_1000</name>
</gene>
<proteinExistence type="inferred from homology"/>
<reference evidence="8 9" key="1">
    <citation type="submission" date="2011-10" db="EMBL/GenBank/DDBJ databases">
        <authorList>
            <person name="Darby A."/>
        </authorList>
    </citation>
    <scope>NUCLEOTIDE SEQUENCE [LARGE SCALE GENOMIC DNA]</scope>
    <source>
        <strain evidence="8">Red squirrel UK</strain>
    </source>
</reference>
<feature type="region of interest" description="Disordered" evidence="7">
    <location>
        <begin position="149"/>
        <end position="214"/>
    </location>
</feature>
<evidence type="ECO:0000313" key="8">
    <source>
        <dbReference type="EMBL" id="CCD83283.1"/>
    </source>
</evidence>
<dbReference type="RefSeq" id="YP_008658525.1">
    <property type="nucleotide sequence ID" value="NC_022563.1"/>
</dbReference>
<evidence type="ECO:0000313" key="9">
    <source>
        <dbReference type="Proteomes" id="UP000144311"/>
    </source>
</evidence>
<feature type="compositionally biased region" description="Basic residues" evidence="7">
    <location>
        <begin position="71"/>
        <end position="80"/>
    </location>
</feature>
<accession>U3UBD7</accession>
<comment type="subcellular location">
    <subcellularLocation>
        <location evidence="1">Virion</location>
    </subcellularLocation>
</comment>